<evidence type="ECO:0000256" key="10">
    <source>
        <dbReference type="ARBA" id="ARBA00022989"/>
    </source>
</evidence>
<dbReference type="InterPro" id="IPR004316">
    <property type="entry name" value="SWEET_rpt"/>
</dbReference>
<feature type="transmembrane region" description="Helical" evidence="13">
    <location>
        <begin position="21"/>
        <end position="44"/>
    </location>
</feature>
<dbReference type="GO" id="GO:0051119">
    <property type="term" value="F:sugar transmembrane transporter activity"/>
    <property type="evidence" value="ECO:0007669"/>
    <property type="project" value="InterPro"/>
</dbReference>
<sequence>MADTICQGQGSHACDILLKQIIPAAGVLTSIAIFTSPMIHVLAVRKSQKLGALNPLPYPLMAGNCLGWALYGYIARDYYVMIPNLFGWSLSTFYLMSALPHMPRKRQDHMMGMYIGSQALLLLSGLVAFITLGGSSDGSGTAKTLMGCVTTVILVLFYLAPLSTLMHIIQTKDSSSVSIPLAVTSLVNGLLWGLYGLALADYFVACPNLFGFLTGCLQAVLKIVMPHDGHRASVSLHDNGRLEIQAGDFDAGASDDEDEENGVA</sequence>
<evidence type="ECO:0000313" key="15">
    <source>
        <dbReference type="EMBL" id="TPX46830.1"/>
    </source>
</evidence>
<reference evidence="16 17" key="1">
    <citation type="journal article" date="2019" name="Sci. Rep.">
        <title>Comparative genomics of chytrid fungi reveal insights into the obligate biotrophic and pathogenic lifestyle of Synchytrium endobioticum.</title>
        <authorList>
            <person name="van de Vossenberg B.T.L.H."/>
            <person name="Warris S."/>
            <person name="Nguyen H.D.T."/>
            <person name="van Gent-Pelzer M.P.E."/>
            <person name="Joly D.L."/>
            <person name="van de Geest H.C."/>
            <person name="Bonants P.J.M."/>
            <person name="Smith D.S."/>
            <person name="Levesque C.A."/>
            <person name="van der Lee T.A.J."/>
        </authorList>
    </citation>
    <scope>NUCLEOTIDE SEQUENCE [LARGE SCALE GENOMIC DNA]</scope>
    <source>
        <strain evidence="14 17">LEV6574</strain>
        <strain evidence="15 16">MB42</strain>
    </source>
</reference>
<dbReference type="VEuPathDB" id="FungiDB:SeMB42_g03559"/>
<evidence type="ECO:0000256" key="9">
    <source>
        <dbReference type="ARBA" id="ARBA00022737"/>
    </source>
</evidence>
<comment type="subcellular location">
    <subcellularLocation>
        <location evidence="1">Cell membrane</location>
        <topology evidence="1">Multi-pass membrane protein</topology>
    </subcellularLocation>
    <subcellularLocation>
        <location evidence="2">Golgi apparatus membrane</location>
        <topology evidence="2">Multi-pass membrane protein</topology>
    </subcellularLocation>
</comment>
<evidence type="ECO:0000256" key="8">
    <source>
        <dbReference type="ARBA" id="ARBA00022692"/>
    </source>
</evidence>
<evidence type="ECO:0000256" key="12">
    <source>
        <dbReference type="ARBA" id="ARBA00023136"/>
    </source>
</evidence>
<feature type="transmembrane region" description="Helical" evidence="13">
    <location>
        <begin position="80"/>
        <end position="99"/>
    </location>
</feature>
<dbReference type="OrthoDB" id="409725at2759"/>
<keyword evidence="16" id="KW-1185">Reference proteome</keyword>
<evidence type="ECO:0000256" key="5">
    <source>
        <dbReference type="ARBA" id="ARBA00022448"/>
    </source>
</evidence>
<feature type="transmembrane region" description="Helical" evidence="13">
    <location>
        <begin position="111"/>
        <end position="132"/>
    </location>
</feature>
<feature type="transmembrane region" description="Helical" evidence="13">
    <location>
        <begin position="56"/>
        <end position="74"/>
    </location>
</feature>
<evidence type="ECO:0000313" key="17">
    <source>
        <dbReference type="Proteomes" id="UP000320475"/>
    </source>
</evidence>
<accession>A0A507CIL3</accession>
<evidence type="ECO:0000313" key="14">
    <source>
        <dbReference type="EMBL" id="TPX39259.1"/>
    </source>
</evidence>
<keyword evidence="8 13" id="KW-0812">Transmembrane</keyword>
<dbReference type="EMBL" id="QEAM01000507">
    <property type="protein sequence ID" value="TPX39259.1"/>
    <property type="molecule type" value="Genomic_DNA"/>
</dbReference>
<evidence type="ECO:0000256" key="13">
    <source>
        <dbReference type="SAM" id="Phobius"/>
    </source>
</evidence>
<dbReference type="Pfam" id="PF03083">
    <property type="entry name" value="MtN3_slv"/>
    <property type="match status" value="2"/>
</dbReference>
<dbReference type="PANTHER" id="PTHR10791">
    <property type="entry name" value="RAG1-ACTIVATING PROTEIN 1"/>
    <property type="match status" value="1"/>
</dbReference>
<dbReference type="GO" id="GO:0000139">
    <property type="term" value="C:Golgi membrane"/>
    <property type="evidence" value="ECO:0007669"/>
    <property type="project" value="UniProtKB-SubCell"/>
</dbReference>
<dbReference type="AlphaFoldDB" id="A0A507CIL3"/>
<name>A0A507CIL3_9FUNG</name>
<evidence type="ECO:0000256" key="7">
    <source>
        <dbReference type="ARBA" id="ARBA00022597"/>
    </source>
</evidence>
<evidence type="ECO:0000256" key="3">
    <source>
        <dbReference type="ARBA" id="ARBA00007809"/>
    </source>
</evidence>
<keyword evidence="11" id="KW-0333">Golgi apparatus</keyword>
<keyword evidence="7" id="KW-0762">Sugar transport</keyword>
<keyword evidence="5" id="KW-0813">Transport</keyword>
<dbReference type="FunFam" id="1.20.1280.290:FF:000004">
    <property type="entry name" value="Sugar transporter SWEET"/>
    <property type="match status" value="1"/>
</dbReference>
<dbReference type="Proteomes" id="UP000320475">
    <property type="component" value="Unassembled WGS sequence"/>
</dbReference>
<keyword evidence="6" id="KW-1003">Cell membrane</keyword>
<evidence type="ECO:0000256" key="4">
    <source>
        <dbReference type="ARBA" id="ARBA00021741"/>
    </source>
</evidence>
<evidence type="ECO:0000256" key="2">
    <source>
        <dbReference type="ARBA" id="ARBA00004653"/>
    </source>
</evidence>
<comment type="similarity">
    <text evidence="3">Belongs to the SWEET sugar transporter family.</text>
</comment>
<dbReference type="EMBL" id="QEAN01000127">
    <property type="protein sequence ID" value="TPX46830.1"/>
    <property type="molecule type" value="Genomic_DNA"/>
</dbReference>
<dbReference type="Gene3D" id="1.20.1280.290">
    <property type="match status" value="2"/>
</dbReference>
<evidence type="ECO:0000313" key="16">
    <source>
        <dbReference type="Proteomes" id="UP000317494"/>
    </source>
</evidence>
<evidence type="ECO:0000256" key="1">
    <source>
        <dbReference type="ARBA" id="ARBA00004651"/>
    </source>
</evidence>
<comment type="caution">
    <text evidence="14">The sequence shown here is derived from an EMBL/GenBank/DDBJ whole genome shotgun (WGS) entry which is preliminary data.</text>
</comment>
<evidence type="ECO:0000256" key="11">
    <source>
        <dbReference type="ARBA" id="ARBA00023034"/>
    </source>
</evidence>
<dbReference type="GO" id="GO:0005886">
    <property type="term" value="C:plasma membrane"/>
    <property type="evidence" value="ECO:0007669"/>
    <property type="project" value="UniProtKB-SubCell"/>
</dbReference>
<keyword evidence="12 13" id="KW-0472">Membrane</keyword>
<dbReference type="InterPro" id="IPR047664">
    <property type="entry name" value="SWEET"/>
</dbReference>
<gene>
    <name evidence="14" type="ORF">SeLEV6574_g07350</name>
    <name evidence="15" type="ORF">SeMB42_g03559</name>
</gene>
<protein>
    <recommendedName>
        <fullName evidence="4">Sugar transporter SWEET1</fullName>
    </recommendedName>
</protein>
<evidence type="ECO:0000256" key="6">
    <source>
        <dbReference type="ARBA" id="ARBA00022475"/>
    </source>
</evidence>
<feature type="transmembrane region" description="Helical" evidence="13">
    <location>
        <begin position="144"/>
        <end position="165"/>
    </location>
</feature>
<dbReference type="Proteomes" id="UP000317494">
    <property type="component" value="Unassembled WGS sequence"/>
</dbReference>
<dbReference type="PANTHER" id="PTHR10791:SF224">
    <property type="entry name" value="SUGAR TRANSPORTER SWEET"/>
    <property type="match status" value="1"/>
</dbReference>
<proteinExistence type="inferred from homology"/>
<organism evidence="14 17">
    <name type="scientific">Synchytrium endobioticum</name>
    <dbReference type="NCBI Taxonomy" id="286115"/>
    <lineage>
        <taxon>Eukaryota</taxon>
        <taxon>Fungi</taxon>
        <taxon>Fungi incertae sedis</taxon>
        <taxon>Chytridiomycota</taxon>
        <taxon>Chytridiomycota incertae sedis</taxon>
        <taxon>Chytridiomycetes</taxon>
        <taxon>Synchytriales</taxon>
        <taxon>Synchytriaceae</taxon>
        <taxon>Synchytrium</taxon>
    </lineage>
</organism>
<keyword evidence="9" id="KW-0677">Repeat</keyword>
<keyword evidence="10 13" id="KW-1133">Transmembrane helix</keyword>
<feature type="transmembrane region" description="Helical" evidence="13">
    <location>
        <begin position="202"/>
        <end position="221"/>
    </location>
</feature>